<sequence length="516" mass="57298">MSDSLYTIGDLLRRGASESEPRPGIGWPKEQDPSEVDAYTVKDIHQHVRAAVASLQATGLPSIIEDSPAVVALFGPANIEWVVTFFAISDLGYTVFLVSPRLQAAALTALLEKADCSIIFYAISTAAVARTVQERRKIKLLPFTPLEKLDSTSSTVADGTMHDAQHTDRTAVIWHSSGSTGLPKLFPMSHREILGRVLLTTRVDFITSAPYNSAGMTFLLYSLRNDTITYYWNESLPYTCDNLARFVERIKPQRIALNPYALKSLAETQRGIDTLKLCPSVSSFGSPCPKQLGDKLVQQQGVNLTSGILMAYSRELGDTVWDYLAPLPHTEKYIWMKPVEDHHCECVVLEGAPGCSISNSDNPPGSYHTKNLFVAHETMANRWRFVGRLDDRFPMANAENVLPLDIELNVAKEPLVKEAVVFGVGRPVLGILAFRSETAKNMDDQEFVSAIWPSIEEMNSHTSPTAQVSPQMVVPVAADRTYPQTDKGTFIRRRVYEEFELEIKQAYTRLEQGLGT</sequence>
<dbReference type="InterPro" id="IPR020845">
    <property type="entry name" value="AMP-binding_CS"/>
</dbReference>
<dbReference type="Gene3D" id="3.40.50.12780">
    <property type="entry name" value="N-terminal domain of ligase-like"/>
    <property type="match status" value="1"/>
</dbReference>
<gene>
    <name evidence="3" type="ORF">B0A49_04497</name>
</gene>
<keyword evidence="4" id="KW-1185">Reference proteome</keyword>
<dbReference type="EMBL" id="NAJN01000718">
    <property type="protein sequence ID" value="TKA69580.1"/>
    <property type="molecule type" value="Genomic_DNA"/>
</dbReference>
<dbReference type="PROSITE" id="PS00455">
    <property type="entry name" value="AMP_BINDING"/>
    <property type="match status" value="1"/>
</dbReference>
<dbReference type="PANTHER" id="PTHR43201:SF8">
    <property type="entry name" value="ACYL-COA SYNTHETASE FAMILY MEMBER 3"/>
    <property type="match status" value="1"/>
</dbReference>
<dbReference type="InterPro" id="IPR042099">
    <property type="entry name" value="ANL_N_sf"/>
</dbReference>
<proteinExistence type="inferred from homology"/>
<dbReference type="Pfam" id="PF00501">
    <property type="entry name" value="AMP-binding"/>
    <property type="match status" value="1"/>
</dbReference>
<evidence type="ECO:0000259" key="2">
    <source>
        <dbReference type="Pfam" id="PF00501"/>
    </source>
</evidence>
<dbReference type="STRING" id="331657.A0A4U0X099"/>
<dbReference type="Proteomes" id="UP000308768">
    <property type="component" value="Unassembled WGS sequence"/>
</dbReference>
<evidence type="ECO:0000313" key="3">
    <source>
        <dbReference type="EMBL" id="TKA69580.1"/>
    </source>
</evidence>
<reference evidence="3 4" key="1">
    <citation type="submission" date="2017-03" db="EMBL/GenBank/DDBJ databases">
        <title>Genomes of endolithic fungi from Antarctica.</title>
        <authorList>
            <person name="Coleine C."/>
            <person name="Masonjones S."/>
            <person name="Stajich J.E."/>
        </authorList>
    </citation>
    <scope>NUCLEOTIDE SEQUENCE [LARGE SCALE GENOMIC DNA]</scope>
    <source>
        <strain evidence="3 4">CCFEE 5187</strain>
    </source>
</reference>
<dbReference type="AlphaFoldDB" id="A0A4U0X099"/>
<comment type="caution">
    <text evidence="3">The sequence shown here is derived from an EMBL/GenBank/DDBJ whole genome shotgun (WGS) entry which is preliminary data.</text>
</comment>
<name>A0A4U0X099_9PEZI</name>
<dbReference type="GO" id="GO:0006631">
    <property type="term" value="P:fatty acid metabolic process"/>
    <property type="evidence" value="ECO:0007669"/>
    <property type="project" value="TreeGrafter"/>
</dbReference>
<dbReference type="GO" id="GO:0031956">
    <property type="term" value="F:medium-chain fatty acid-CoA ligase activity"/>
    <property type="evidence" value="ECO:0007669"/>
    <property type="project" value="TreeGrafter"/>
</dbReference>
<dbReference type="SUPFAM" id="SSF56801">
    <property type="entry name" value="Acetyl-CoA synthetase-like"/>
    <property type="match status" value="1"/>
</dbReference>
<dbReference type="InterPro" id="IPR000873">
    <property type="entry name" value="AMP-dep_synth/lig_dom"/>
</dbReference>
<accession>A0A4U0X099</accession>
<protein>
    <recommendedName>
        <fullName evidence="2">AMP-dependent synthetase/ligase domain-containing protein</fullName>
    </recommendedName>
</protein>
<organism evidence="3 4">
    <name type="scientific">Cryomyces minteri</name>
    <dbReference type="NCBI Taxonomy" id="331657"/>
    <lineage>
        <taxon>Eukaryota</taxon>
        <taxon>Fungi</taxon>
        <taxon>Dikarya</taxon>
        <taxon>Ascomycota</taxon>
        <taxon>Pezizomycotina</taxon>
        <taxon>Dothideomycetes</taxon>
        <taxon>Dothideomycetes incertae sedis</taxon>
        <taxon>Cryomyces</taxon>
    </lineage>
</organism>
<feature type="domain" description="AMP-dependent synthetase/ligase" evidence="2">
    <location>
        <begin position="38"/>
        <end position="301"/>
    </location>
</feature>
<evidence type="ECO:0000256" key="1">
    <source>
        <dbReference type="ARBA" id="ARBA00006432"/>
    </source>
</evidence>
<dbReference type="Pfam" id="PF23562">
    <property type="entry name" value="AMP-binding_C_3"/>
    <property type="match status" value="1"/>
</dbReference>
<dbReference type="OrthoDB" id="429813at2759"/>
<comment type="similarity">
    <text evidence="1">Belongs to the ATP-dependent AMP-binding enzyme family.</text>
</comment>
<dbReference type="PANTHER" id="PTHR43201">
    <property type="entry name" value="ACYL-COA SYNTHETASE"/>
    <property type="match status" value="1"/>
</dbReference>
<evidence type="ECO:0000313" key="4">
    <source>
        <dbReference type="Proteomes" id="UP000308768"/>
    </source>
</evidence>